<evidence type="ECO:0000313" key="4">
    <source>
        <dbReference type="EMBL" id="KAL3779159.1"/>
    </source>
</evidence>
<dbReference type="SUPFAM" id="SSF50729">
    <property type="entry name" value="PH domain-like"/>
    <property type="match status" value="1"/>
</dbReference>
<dbReference type="Proteomes" id="UP001516023">
    <property type="component" value="Unassembled WGS sequence"/>
</dbReference>
<dbReference type="Pfam" id="PF00169">
    <property type="entry name" value="PH"/>
    <property type="match status" value="1"/>
</dbReference>
<keyword evidence="2" id="KW-1133">Transmembrane helix</keyword>
<feature type="region of interest" description="Disordered" evidence="1">
    <location>
        <begin position="441"/>
        <end position="462"/>
    </location>
</feature>
<keyword evidence="2" id="KW-0812">Transmembrane</keyword>
<evidence type="ECO:0000256" key="1">
    <source>
        <dbReference type="SAM" id="MobiDB-lite"/>
    </source>
</evidence>
<organism evidence="4 5">
    <name type="scientific">Cyclotella cryptica</name>
    <dbReference type="NCBI Taxonomy" id="29204"/>
    <lineage>
        <taxon>Eukaryota</taxon>
        <taxon>Sar</taxon>
        <taxon>Stramenopiles</taxon>
        <taxon>Ochrophyta</taxon>
        <taxon>Bacillariophyta</taxon>
        <taxon>Coscinodiscophyceae</taxon>
        <taxon>Thalassiosirophycidae</taxon>
        <taxon>Stephanodiscales</taxon>
        <taxon>Stephanodiscaceae</taxon>
        <taxon>Cyclotella</taxon>
    </lineage>
</organism>
<dbReference type="InterPro" id="IPR011993">
    <property type="entry name" value="PH-like_dom_sf"/>
</dbReference>
<dbReference type="CDD" id="cd00821">
    <property type="entry name" value="PH"/>
    <property type="match status" value="1"/>
</dbReference>
<feature type="transmembrane region" description="Helical" evidence="2">
    <location>
        <begin position="248"/>
        <end position="266"/>
    </location>
</feature>
<feature type="transmembrane region" description="Helical" evidence="2">
    <location>
        <begin position="157"/>
        <end position="184"/>
    </location>
</feature>
<feature type="domain" description="PH" evidence="3">
    <location>
        <begin position="653"/>
        <end position="752"/>
    </location>
</feature>
<proteinExistence type="predicted"/>
<dbReference type="AlphaFoldDB" id="A0ABD3NUX8"/>
<feature type="transmembrane region" description="Helical" evidence="2">
    <location>
        <begin position="278"/>
        <end position="298"/>
    </location>
</feature>
<evidence type="ECO:0000313" key="5">
    <source>
        <dbReference type="Proteomes" id="UP001516023"/>
    </source>
</evidence>
<keyword evidence="5" id="KW-1185">Reference proteome</keyword>
<dbReference type="InterPro" id="IPR001849">
    <property type="entry name" value="PH_domain"/>
</dbReference>
<dbReference type="SMART" id="SM00233">
    <property type="entry name" value="PH"/>
    <property type="match status" value="1"/>
</dbReference>
<dbReference type="InterPro" id="IPR051707">
    <property type="entry name" value="PI-Interact_SigTrans_Reg"/>
</dbReference>
<keyword evidence="2" id="KW-0472">Membrane</keyword>
<dbReference type="Gene3D" id="2.30.29.30">
    <property type="entry name" value="Pleckstrin-homology domain (PH domain)/Phosphotyrosine-binding domain (PTB)"/>
    <property type="match status" value="1"/>
</dbReference>
<name>A0ABD3NUX8_9STRA</name>
<protein>
    <recommendedName>
        <fullName evidence="3">PH domain-containing protein</fullName>
    </recommendedName>
</protein>
<reference evidence="4 5" key="1">
    <citation type="journal article" date="2020" name="G3 (Bethesda)">
        <title>Improved Reference Genome for Cyclotella cryptica CCMP332, a Model for Cell Wall Morphogenesis, Salinity Adaptation, and Lipid Production in Diatoms (Bacillariophyta).</title>
        <authorList>
            <person name="Roberts W.R."/>
            <person name="Downey K.M."/>
            <person name="Ruck E.C."/>
            <person name="Traller J.C."/>
            <person name="Alverson A.J."/>
        </authorList>
    </citation>
    <scope>NUCLEOTIDE SEQUENCE [LARGE SCALE GENOMIC DNA]</scope>
    <source>
        <strain evidence="4 5">CCMP332</strain>
    </source>
</reference>
<comment type="caution">
    <text evidence="4">The sequence shown here is derived from an EMBL/GenBank/DDBJ whole genome shotgun (WGS) entry which is preliminary data.</text>
</comment>
<dbReference type="EMBL" id="JABMIG020000403">
    <property type="protein sequence ID" value="KAL3779159.1"/>
    <property type="molecule type" value="Genomic_DNA"/>
</dbReference>
<evidence type="ECO:0000256" key="2">
    <source>
        <dbReference type="SAM" id="Phobius"/>
    </source>
</evidence>
<evidence type="ECO:0000259" key="3">
    <source>
        <dbReference type="PROSITE" id="PS50003"/>
    </source>
</evidence>
<dbReference type="PANTHER" id="PTHR14336">
    <property type="entry name" value="TANDEM PH DOMAIN CONTAINING PROTEIN"/>
    <property type="match status" value="1"/>
</dbReference>
<dbReference type="PANTHER" id="PTHR14336:SF8">
    <property type="entry name" value="PROTEIN OPY1"/>
    <property type="match status" value="1"/>
</dbReference>
<accession>A0ABD3NUX8</accession>
<sequence>MPIVVPCAAAAAHAGGVGATALGLGMGKADLELTQELFKLQMRQAKRLWTADWAENSLRHGEQCLQSAQQHTESQAMAAATYFQAEKLASQAIKLARDQDGRAYEMAWRAEVRESLRDELTNQNNRFNIVMLCDTVCLSCVFSLVADGTPPTDTPQIMLNCYVFCLGFSTLLFTISIWCAVIVVRRLHEHTASTLERKLFAQSEDLQRVWQHQLSENLPTGPDVMHLVNQAYENWVSEYLSPLGNCSIHLLSVGVVAMFITAGLLMHNRYLIEYHASVSVPILFWSMVILTSATVLCMKFSEDRKEKMKLGVYNVSGRDASATDTGPYAKISKAAKELFSDKAVGLSSVERMEFLNKREKAERDLCAKSKSLHQRVGSLIKESERRAKTRKDILNLLTTADEELDSLPEALTSRLNKVLHDVDEADTRTAALVSMHSENMASLESSSNWNQSPQRPDRQMQPMAPYPTDAQRIPVSLEHLRMKLGGVSLTTLLRLRNLSDEPLRLKSGVHLAKGAYVKSLNAMDPHNNSVAYHLYPGTEIPPRTEVAVAARSGGGWVPTSGIEGELVYTNRDDSWVFRIKFVNQLVGNVRICKVQAVPTVEETSHNPNLNDQCWKITRDEIDRKANNEVVVTFDKLEGHEAIKAVSERLRSQLCLKSGYLLKNIAFGLRLQWHKKWFVLTPTELAWSQDMASESTSKIFVKDIISVKLGSDIVKKNIIEIRTRMEGSDTYKLAAESPKECYDWIQKISSEAGLYSEETKLDDVYRSTSKSSDSSVELNGSIECVAGDFGTQVLPI</sequence>
<feature type="compositionally biased region" description="Polar residues" evidence="1">
    <location>
        <begin position="441"/>
        <end position="454"/>
    </location>
</feature>
<gene>
    <name evidence="4" type="ORF">HJC23_014006</name>
</gene>
<dbReference type="PROSITE" id="PS50003">
    <property type="entry name" value="PH_DOMAIN"/>
    <property type="match status" value="1"/>
</dbReference>